<gene>
    <name evidence="4" type="primary">MIP1</name>
    <name evidence="4" type="ORF">CspeluHIS016_0207780</name>
</gene>
<dbReference type="InterPro" id="IPR002297">
    <property type="entry name" value="DNA-dir_DNA_pol_A_mt"/>
</dbReference>
<protein>
    <recommendedName>
        <fullName evidence="1">Mitochondrial DNA polymerase catalytic subunit</fullName>
    </recommendedName>
</protein>
<feature type="compositionally biased region" description="Polar residues" evidence="2">
    <location>
        <begin position="119"/>
        <end position="134"/>
    </location>
</feature>
<keyword evidence="5" id="KW-1185">Reference proteome</keyword>
<sequence length="1442" mass="158419">MAARGTIRLRRAAPPAPIPSTSAVLGLAAARARKSPEQLDYEAALEVQSVGLQERQERQKRRELMLEQSTLPSLFKYMPPGGKDVQSAAAQVVAEVPASEPLPAGNAAIPPRLAEQTEAGPSSALTAPKATNVTPALAPRNPSRKGKEREIPRPLEAYEELPPSKPKATSSRNATAARTLARATARAAARRQLPSLTDRPPAAAASLSSKPASGASGPRRNPVGVQLLSEHMHKQVFPGAQLPAPSDALLDISKWHLGQHGLSGDGAAVLPEISLDLPPLEGENVRDHFHALGAYAAEPYLSAAKEFAAAELPPMPERWETGRPGWTRYGRDGKVTAVENLDGETVVSFDVETLYKLSPYPVMATASTPNAWYSWLSPSIFDSPPEEEPPTQDPWDKSTPDCYPHTLVPLFKNNGPAIVVGHNVGYDRARTAGEYALARTQTRWLDTLSLHVATRGITSVQRPAWMKHRKVKIENESNRAETLNMLREQAEQTEDNWLAEALREARSTVDETPCNSWEDMTSLNSLADVAALHCGVRIDKSARDRFGDEEVCHASELRHELNELLTYCATDVKITHDVYKVVLPLFLTSCPHPATFAGVLAMGNSFLPVDSSWEDYLRKAETMYQELREEVRIALRSLADRLRDAGPDVNDPWSSQLDWSPKTARWTDGESHTAGREVTETEVPAWYGPAAADRVALLDNKSKRSLLPLLMRMRYRGYPVFYLAEHYWCFKAPIEDIPELIPLHGAPVELSSKDDRLADHLDTSVFFRVSGPGANRRAQLLSKASAKDVKNGLLTAEYPDMLVAAVQGKLEDDLEALVKCAEDTLAAGCKTDWGSQLDWAPTIADAAEKQKQEKAKRGTWPKWYWDLTVPVTNKKVPAGELDLTMRKSVAPLLLRMRWHGYPLAYSKEHKWIYRVPLDEVSDEPESNLFTDKQVVLSDAADERLADDAYAYFRIPHKDGEGNNVGNPLSKAFLTAVENGDLSSALAADSDTQLANAASKAVNMNTLCSYWISSRERIMNQFVVYDGERGMILPKMITMGTVTRRAVEATWLTASNAKKNRVGSELKSLVRAPPGYAIVGADVDSEELWISSVMGDSQFGVHGGTAIGWMTLEGTKSAGTDLHSKTATILKISRDAAKVFNYSRIYGAGKPHAIQLLLQGGGKLTREEADKLATDLYKQTKGRKTFGKKSSNRVEYLWHGGSESYLFNTLESIALMARPTTPALGCGVTRALRKSFLAIGNSYLPSRINWVVQSSGVDYLHLLITAMEYLITKYGINARYLISVHDEVRYLATEEDKLRTALALQIANVWTRALFCYNLGFDDMPQGIAFFSAVDVDHVLRKETDMACTTPSNPDAIAPGESLDIDALLARCSSLGESRLEPLPRVPGGAAPVSIVRDRESAEHRRYVTAQADARLGPARAWLAAQAKMAEHEPNAGPVRAKL</sequence>
<evidence type="ECO:0000313" key="4">
    <source>
        <dbReference type="EMBL" id="GMK55722.1"/>
    </source>
</evidence>
<name>A0AAD3TSI4_9TREE</name>
<dbReference type="InterPro" id="IPR001098">
    <property type="entry name" value="DNA-dir_DNA_pol_A_palm_dom"/>
</dbReference>
<feature type="compositionally biased region" description="Low complexity" evidence="2">
    <location>
        <begin position="168"/>
        <end position="191"/>
    </location>
</feature>
<dbReference type="SUPFAM" id="SSF56672">
    <property type="entry name" value="DNA/RNA polymerases"/>
    <property type="match status" value="1"/>
</dbReference>
<dbReference type="Pfam" id="PF00476">
    <property type="entry name" value="DNA_pol_A"/>
    <property type="match status" value="1"/>
</dbReference>
<evidence type="ECO:0000259" key="3">
    <source>
        <dbReference type="SMART" id="SM00482"/>
    </source>
</evidence>
<dbReference type="InterPro" id="IPR012337">
    <property type="entry name" value="RNaseH-like_sf"/>
</dbReference>
<dbReference type="Proteomes" id="UP001222932">
    <property type="component" value="Unassembled WGS sequence"/>
</dbReference>
<feature type="domain" description="DNA-directed DNA polymerase family A palm" evidence="3">
    <location>
        <begin position="1062"/>
        <end position="1295"/>
    </location>
</feature>
<dbReference type="Gene3D" id="3.30.70.370">
    <property type="match status" value="1"/>
</dbReference>
<dbReference type="PANTHER" id="PTHR10267:SF0">
    <property type="entry name" value="DNA POLYMERASE SUBUNIT GAMMA-1"/>
    <property type="match status" value="1"/>
</dbReference>
<dbReference type="GO" id="GO:0003887">
    <property type="term" value="F:DNA-directed DNA polymerase activity"/>
    <property type="evidence" value="ECO:0007669"/>
    <property type="project" value="InterPro"/>
</dbReference>
<dbReference type="PRINTS" id="PR00867">
    <property type="entry name" value="DNAPOLG"/>
</dbReference>
<reference evidence="4" key="1">
    <citation type="journal article" date="2023" name="BMC Genomics">
        <title>Chromosome-level genome assemblies of Cutaneotrichosporon spp. (Trichosporonales, Basidiomycota) reveal imbalanced evolution between nucleotide sequences and chromosome synteny.</title>
        <authorList>
            <person name="Kobayashi Y."/>
            <person name="Kayamori A."/>
            <person name="Aoki K."/>
            <person name="Shiwa Y."/>
            <person name="Matsutani M."/>
            <person name="Fujita N."/>
            <person name="Sugita T."/>
            <person name="Iwasaki W."/>
            <person name="Tanaka N."/>
            <person name="Takashima M."/>
        </authorList>
    </citation>
    <scope>NUCLEOTIDE SEQUENCE</scope>
    <source>
        <strain evidence="4">HIS016</strain>
    </source>
</reference>
<comment type="caution">
    <text evidence="4">The sequence shown here is derived from an EMBL/GenBank/DDBJ whole genome shotgun (WGS) entry which is preliminary data.</text>
</comment>
<dbReference type="Pfam" id="PF18136">
    <property type="entry name" value="DNApol_Exo"/>
    <property type="match status" value="1"/>
</dbReference>
<evidence type="ECO:0000256" key="2">
    <source>
        <dbReference type="SAM" id="MobiDB-lite"/>
    </source>
</evidence>
<dbReference type="Gene3D" id="3.30.420.390">
    <property type="match status" value="2"/>
</dbReference>
<dbReference type="GO" id="GO:0005760">
    <property type="term" value="C:gamma DNA polymerase complex"/>
    <property type="evidence" value="ECO:0007669"/>
    <property type="project" value="InterPro"/>
</dbReference>
<evidence type="ECO:0000256" key="1">
    <source>
        <dbReference type="ARBA" id="ARBA00031966"/>
    </source>
</evidence>
<dbReference type="SMART" id="SM00482">
    <property type="entry name" value="POLAc"/>
    <property type="match status" value="1"/>
</dbReference>
<dbReference type="Gene3D" id="1.10.150.20">
    <property type="entry name" value="5' to 3' exonuclease, C-terminal subdomain"/>
    <property type="match status" value="1"/>
</dbReference>
<feature type="region of interest" description="Disordered" evidence="2">
    <location>
        <begin position="1"/>
        <end position="20"/>
    </location>
</feature>
<organism evidence="4 5">
    <name type="scientific">Cutaneotrichosporon spelunceum</name>
    <dbReference type="NCBI Taxonomy" id="1672016"/>
    <lineage>
        <taxon>Eukaryota</taxon>
        <taxon>Fungi</taxon>
        <taxon>Dikarya</taxon>
        <taxon>Basidiomycota</taxon>
        <taxon>Agaricomycotina</taxon>
        <taxon>Tremellomycetes</taxon>
        <taxon>Trichosporonales</taxon>
        <taxon>Trichosporonaceae</taxon>
        <taxon>Cutaneotrichosporon</taxon>
    </lineage>
</organism>
<dbReference type="GO" id="GO:0003677">
    <property type="term" value="F:DNA binding"/>
    <property type="evidence" value="ECO:0007669"/>
    <property type="project" value="InterPro"/>
</dbReference>
<feature type="region of interest" description="Disordered" evidence="2">
    <location>
        <begin position="116"/>
        <end position="222"/>
    </location>
</feature>
<dbReference type="InterPro" id="IPR041336">
    <property type="entry name" value="DNApol_Exo"/>
</dbReference>
<accession>A0AAD3TSI4</accession>
<dbReference type="GO" id="GO:0006264">
    <property type="term" value="P:mitochondrial DNA replication"/>
    <property type="evidence" value="ECO:0007669"/>
    <property type="project" value="TreeGrafter"/>
</dbReference>
<dbReference type="PANTHER" id="PTHR10267">
    <property type="entry name" value="DNA POLYMERASE SUBUNIT GAMMA-1"/>
    <property type="match status" value="1"/>
</dbReference>
<dbReference type="EMBL" id="BTCM01000002">
    <property type="protein sequence ID" value="GMK55722.1"/>
    <property type="molecule type" value="Genomic_DNA"/>
</dbReference>
<evidence type="ECO:0000313" key="5">
    <source>
        <dbReference type="Proteomes" id="UP001222932"/>
    </source>
</evidence>
<feature type="compositionally biased region" description="Low complexity" evidence="2">
    <location>
        <begin position="200"/>
        <end position="218"/>
    </location>
</feature>
<dbReference type="GO" id="GO:0008408">
    <property type="term" value="F:3'-5' exonuclease activity"/>
    <property type="evidence" value="ECO:0007669"/>
    <property type="project" value="TreeGrafter"/>
</dbReference>
<reference evidence="4" key="2">
    <citation type="submission" date="2023-06" db="EMBL/GenBank/DDBJ databases">
        <authorList>
            <person name="Kobayashi Y."/>
            <person name="Kayamori A."/>
            <person name="Aoki K."/>
            <person name="Shiwa Y."/>
            <person name="Fujita N."/>
            <person name="Sugita T."/>
            <person name="Iwasaki W."/>
            <person name="Tanaka N."/>
            <person name="Takashima M."/>
        </authorList>
    </citation>
    <scope>NUCLEOTIDE SEQUENCE</scope>
    <source>
        <strain evidence="4">HIS016</strain>
    </source>
</reference>
<dbReference type="InterPro" id="IPR043502">
    <property type="entry name" value="DNA/RNA_pol_sf"/>
</dbReference>
<proteinExistence type="predicted"/>
<dbReference type="SUPFAM" id="SSF53098">
    <property type="entry name" value="Ribonuclease H-like"/>
    <property type="match status" value="1"/>
</dbReference>